<evidence type="ECO:0000313" key="5">
    <source>
        <dbReference type="Proteomes" id="UP000000447"/>
    </source>
</evidence>
<dbReference type="SUPFAM" id="SSF50494">
    <property type="entry name" value="Trypsin-like serine proteases"/>
    <property type="match status" value="1"/>
</dbReference>
<dbReference type="GO" id="GO:0006508">
    <property type="term" value="P:proteolysis"/>
    <property type="evidence" value="ECO:0007669"/>
    <property type="project" value="UniProtKB-KW"/>
</dbReference>
<evidence type="ECO:0000259" key="3">
    <source>
        <dbReference type="PROSITE" id="PS50106"/>
    </source>
</evidence>
<dbReference type="Gene3D" id="2.30.42.10">
    <property type="match status" value="1"/>
</dbReference>
<dbReference type="Pfam" id="PF13365">
    <property type="entry name" value="Trypsin_2"/>
    <property type="match status" value="1"/>
</dbReference>
<protein>
    <submittedName>
        <fullName evidence="4">Protease do</fullName>
        <ecNumber evidence="4">3.4.21.-</ecNumber>
    </submittedName>
</protein>
<organism evidence="4 5">
    <name type="scientific">Thermomicrobium roseum (strain ATCC 27502 / DSM 5159 / P-2)</name>
    <dbReference type="NCBI Taxonomy" id="309801"/>
    <lineage>
        <taxon>Bacteria</taxon>
        <taxon>Pseudomonadati</taxon>
        <taxon>Thermomicrobiota</taxon>
        <taxon>Thermomicrobia</taxon>
        <taxon>Thermomicrobiales</taxon>
        <taxon>Thermomicrobiaceae</taxon>
        <taxon>Thermomicrobium</taxon>
    </lineage>
</organism>
<dbReference type="InterPro" id="IPR041489">
    <property type="entry name" value="PDZ_6"/>
</dbReference>
<dbReference type="SMART" id="SM00228">
    <property type="entry name" value="PDZ"/>
    <property type="match status" value="1"/>
</dbReference>
<dbReference type="InterPro" id="IPR001478">
    <property type="entry name" value="PDZ"/>
</dbReference>
<proteinExistence type="predicted"/>
<reference evidence="4 5" key="1">
    <citation type="journal article" date="2009" name="PLoS ONE">
        <title>Complete genome sequence of the aerobic CO-oxidizing thermophile Thermomicrobium roseum.</title>
        <authorList>
            <person name="Wu D."/>
            <person name="Raymond J."/>
            <person name="Wu M."/>
            <person name="Chatterji S."/>
            <person name="Ren Q."/>
            <person name="Graham J.E."/>
            <person name="Bryant D.A."/>
            <person name="Robb F."/>
            <person name="Colman A."/>
            <person name="Tallon L.J."/>
            <person name="Badger J.H."/>
            <person name="Madupu R."/>
            <person name="Ward N.L."/>
            <person name="Eisen J.A."/>
        </authorList>
    </citation>
    <scope>NUCLEOTIDE SEQUENCE [LARGE SCALE GENOMIC DNA]</scope>
    <source>
        <strain evidence="5">ATCC 27502 / DSM 5159 / P-2</strain>
        <plasmid evidence="4">unnamed</plasmid>
    </source>
</reference>
<dbReference type="AlphaFoldDB" id="B9L3F0"/>
<evidence type="ECO:0000313" key="4">
    <source>
        <dbReference type="EMBL" id="ACM06642.1"/>
    </source>
</evidence>
<dbReference type="Proteomes" id="UP000000447">
    <property type="component" value="Plasmid unnamed"/>
</dbReference>
<dbReference type="InterPro" id="IPR001940">
    <property type="entry name" value="Peptidase_S1C"/>
</dbReference>
<sequence length="349" mass="36067">MLHHTLVVQPITTADAEDAAMQGGAMPALEPETLLDAFSAAVVRVVQRVAPAVVGLRVVRSTHRGSDVPGAGSGFLITPDGYVLTNSHVVHRARQIVVSLADGREFAAQLVGEDPATDLAVVRVQANGLPIAEFGDSDRLQVGQLVIAIGNPLGLQASVVTGVVSALGRSLRGPDGRLIENVIQTDAPLNPGNSGGPLVDTRGKVVGVNTAIIAGAQGLGFAIPASTAQWVVGQLVREGRVQRAWLGIIGELKSVPGRFVPEHGGTRAAGIAVREVIVGSPAERAGLRPGDVIVSLDGAPVRSPTDLQRLLGRAPVGSTIVLGVVRQGKLATVRAELAPEPDRERQASR</sequence>
<geneLocation type="plasmid" evidence="5">
    <name>Tros</name>
</geneLocation>
<dbReference type="Pfam" id="PF17820">
    <property type="entry name" value="PDZ_6"/>
    <property type="match status" value="1"/>
</dbReference>
<feature type="domain" description="PDZ" evidence="3">
    <location>
        <begin position="269"/>
        <end position="328"/>
    </location>
</feature>
<dbReference type="eggNOG" id="COG0265">
    <property type="taxonomic scope" value="Bacteria"/>
</dbReference>
<dbReference type="KEGG" id="tro:trd_A0315"/>
<dbReference type="InterPro" id="IPR009003">
    <property type="entry name" value="Peptidase_S1_PA"/>
</dbReference>
<keyword evidence="5" id="KW-1185">Reference proteome</keyword>
<dbReference type="PRINTS" id="PR00834">
    <property type="entry name" value="PROTEASES2C"/>
</dbReference>
<name>B9L3F0_THERP</name>
<dbReference type="InterPro" id="IPR051201">
    <property type="entry name" value="Chloro_Bact_Ser_Proteases"/>
</dbReference>
<dbReference type="Gene3D" id="2.40.10.120">
    <property type="match status" value="1"/>
</dbReference>
<dbReference type="PROSITE" id="PS50106">
    <property type="entry name" value="PDZ"/>
    <property type="match status" value="1"/>
</dbReference>
<keyword evidence="4" id="KW-0614">Plasmid</keyword>
<dbReference type="EMBL" id="CP001276">
    <property type="protein sequence ID" value="ACM06642.1"/>
    <property type="molecule type" value="Genomic_DNA"/>
</dbReference>
<dbReference type="HOGENOM" id="CLU_020120_2_2_0"/>
<evidence type="ECO:0000256" key="2">
    <source>
        <dbReference type="ARBA" id="ARBA00022801"/>
    </source>
</evidence>
<accession>B9L3F0</accession>
<dbReference type="PANTHER" id="PTHR43343:SF3">
    <property type="entry name" value="PROTEASE DO-LIKE 8, CHLOROPLASTIC"/>
    <property type="match status" value="1"/>
</dbReference>
<dbReference type="GO" id="GO:0004252">
    <property type="term" value="F:serine-type endopeptidase activity"/>
    <property type="evidence" value="ECO:0007669"/>
    <property type="project" value="InterPro"/>
</dbReference>
<gene>
    <name evidence="4" type="ordered locus">trd_A0315</name>
</gene>
<keyword evidence="2 4" id="KW-0378">Hydrolase</keyword>
<evidence type="ECO:0000256" key="1">
    <source>
        <dbReference type="ARBA" id="ARBA00022670"/>
    </source>
</evidence>
<dbReference type="InterPro" id="IPR036034">
    <property type="entry name" value="PDZ_sf"/>
</dbReference>
<dbReference type="PANTHER" id="PTHR43343">
    <property type="entry name" value="PEPTIDASE S12"/>
    <property type="match status" value="1"/>
</dbReference>
<keyword evidence="1 4" id="KW-0645">Protease</keyword>
<dbReference type="SUPFAM" id="SSF50156">
    <property type="entry name" value="PDZ domain-like"/>
    <property type="match status" value="1"/>
</dbReference>
<dbReference type="EC" id="3.4.21.-" evidence="4"/>